<dbReference type="GO" id="GO:0006352">
    <property type="term" value="P:DNA-templated transcription initiation"/>
    <property type="evidence" value="ECO:0007669"/>
    <property type="project" value="InterPro"/>
</dbReference>
<feature type="domain" description="RNA polymerase sigma-70 region 2" evidence="5">
    <location>
        <begin position="21"/>
        <end position="87"/>
    </location>
</feature>
<dbReference type="InterPro" id="IPR013324">
    <property type="entry name" value="RNA_pol_sigma_r3/r4-like"/>
</dbReference>
<gene>
    <name evidence="7" type="ORF">OM074_00210</name>
</gene>
<dbReference type="InterPro" id="IPR039425">
    <property type="entry name" value="RNA_pol_sigma-70-like"/>
</dbReference>
<dbReference type="Gene3D" id="1.10.1740.10">
    <property type="match status" value="1"/>
</dbReference>
<dbReference type="GO" id="GO:0016987">
    <property type="term" value="F:sigma factor activity"/>
    <property type="evidence" value="ECO:0007669"/>
    <property type="project" value="UniProtKB-KW"/>
</dbReference>
<comment type="similarity">
    <text evidence="1">Belongs to the sigma-70 factor family. ECF subfamily.</text>
</comment>
<keyword evidence="4" id="KW-0804">Transcription</keyword>
<reference evidence="7" key="1">
    <citation type="submission" date="2022-10" db="EMBL/GenBank/DDBJ databases">
        <authorList>
            <person name="Yu W.X."/>
        </authorList>
    </citation>
    <scope>NUCLEOTIDE SEQUENCE</scope>
    <source>
        <strain evidence="7">D04</strain>
    </source>
</reference>
<keyword evidence="3" id="KW-0731">Sigma factor</keyword>
<dbReference type="SUPFAM" id="SSF88946">
    <property type="entry name" value="Sigma2 domain of RNA polymerase sigma factors"/>
    <property type="match status" value="1"/>
</dbReference>
<keyword evidence="2" id="KW-0805">Transcription regulation</keyword>
<evidence type="ECO:0000256" key="2">
    <source>
        <dbReference type="ARBA" id="ARBA00023015"/>
    </source>
</evidence>
<evidence type="ECO:0000256" key="3">
    <source>
        <dbReference type="ARBA" id="ARBA00023082"/>
    </source>
</evidence>
<dbReference type="InterPro" id="IPR013249">
    <property type="entry name" value="RNA_pol_sigma70_r4_t2"/>
</dbReference>
<dbReference type="InterPro" id="IPR036388">
    <property type="entry name" value="WH-like_DNA-bd_sf"/>
</dbReference>
<evidence type="ECO:0000256" key="1">
    <source>
        <dbReference type="ARBA" id="ARBA00010641"/>
    </source>
</evidence>
<organism evidence="7 8">
    <name type="scientific">Plebeiibacterium marinum</name>
    <dbReference type="NCBI Taxonomy" id="2992111"/>
    <lineage>
        <taxon>Bacteria</taxon>
        <taxon>Pseudomonadati</taxon>
        <taxon>Bacteroidota</taxon>
        <taxon>Bacteroidia</taxon>
        <taxon>Marinilabiliales</taxon>
        <taxon>Marinilabiliaceae</taxon>
        <taxon>Plebeiibacterium</taxon>
    </lineage>
</organism>
<dbReference type="AlphaFoldDB" id="A0AAE3SI32"/>
<sequence>MLDSDIIKLIINGNTDKYRVLVQKYQDRVFHVCMGYVHNEDDANDLTQETFIKAYLSLNTFKFKSSFATWIYRIAVNICLNYIRKKKGNIIDRIENAIDSVTSNHKLQIPDYSNPEEILITEEHKKVIFIEIDRLSPKQKTAFILSKYDELPQKEIAEIMQITEGAVESLIQRAKTNLQKRLKNKINQSNDTTLQMILMCF</sequence>
<dbReference type="PANTHER" id="PTHR43133:SF60">
    <property type="entry name" value="RNA POLYMERASE SIGMA FACTOR SIGV"/>
    <property type="match status" value="1"/>
</dbReference>
<protein>
    <submittedName>
        <fullName evidence="7">Sigma-70 family RNA polymerase sigma factor</fullName>
    </submittedName>
</protein>
<dbReference type="InterPro" id="IPR013325">
    <property type="entry name" value="RNA_pol_sigma_r2"/>
</dbReference>
<dbReference type="Pfam" id="PF08281">
    <property type="entry name" value="Sigma70_r4_2"/>
    <property type="match status" value="1"/>
</dbReference>
<dbReference type="GO" id="GO:0003677">
    <property type="term" value="F:DNA binding"/>
    <property type="evidence" value="ECO:0007669"/>
    <property type="project" value="InterPro"/>
</dbReference>
<dbReference type="CDD" id="cd06171">
    <property type="entry name" value="Sigma70_r4"/>
    <property type="match status" value="1"/>
</dbReference>
<dbReference type="PANTHER" id="PTHR43133">
    <property type="entry name" value="RNA POLYMERASE ECF-TYPE SIGMA FACTO"/>
    <property type="match status" value="1"/>
</dbReference>
<dbReference type="Pfam" id="PF04542">
    <property type="entry name" value="Sigma70_r2"/>
    <property type="match status" value="1"/>
</dbReference>
<evidence type="ECO:0000313" key="7">
    <source>
        <dbReference type="EMBL" id="MCW3804023.1"/>
    </source>
</evidence>
<dbReference type="NCBIfam" id="TIGR02937">
    <property type="entry name" value="sigma70-ECF"/>
    <property type="match status" value="1"/>
</dbReference>
<dbReference type="Proteomes" id="UP001207408">
    <property type="component" value="Unassembled WGS sequence"/>
</dbReference>
<evidence type="ECO:0000259" key="5">
    <source>
        <dbReference type="Pfam" id="PF04542"/>
    </source>
</evidence>
<evidence type="ECO:0000313" key="8">
    <source>
        <dbReference type="Proteomes" id="UP001207408"/>
    </source>
</evidence>
<accession>A0AAE3SI32</accession>
<feature type="domain" description="RNA polymerase sigma factor 70 region 4 type 2" evidence="6">
    <location>
        <begin position="132"/>
        <end position="178"/>
    </location>
</feature>
<name>A0AAE3SI32_9BACT</name>
<evidence type="ECO:0000259" key="6">
    <source>
        <dbReference type="Pfam" id="PF08281"/>
    </source>
</evidence>
<dbReference type="SUPFAM" id="SSF88659">
    <property type="entry name" value="Sigma3 and sigma4 domains of RNA polymerase sigma factors"/>
    <property type="match status" value="1"/>
</dbReference>
<dbReference type="RefSeq" id="WP_301197247.1">
    <property type="nucleotide sequence ID" value="NZ_JAPDPI010000001.1"/>
</dbReference>
<dbReference type="InterPro" id="IPR014284">
    <property type="entry name" value="RNA_pol_sigma-70_dom"/>
</dbReference>
<evidence type="ECO:0000256" key="4">
    <source>
        <dbReference type="ARBA" id="ARBA00023163"/>
    </source>
</evidence>
<dbReference type="InterPro" id="IPR007627">
    <property type="entry name" value="RNA_pol_sigma70_r2"/>
</dbReference>
<proteinExistence type="inferred from homology"/>
<dbReference type="Gene3D" id="1.10.10.10">
    <property type="entry name" value="Winged helix-like DNA-binding domain superfamily/Winged helix DNA-binding domain"/>
    <property type="match status" value="1"/>
</dbReference>
<dbReference type="EMBL" id="JAPDPI010000001">
    <property type="protein sequence ID" value="MCW3804023.1"/>
    <property type="molecule type" value="Genomic_DNA"/>
</dbReference>
<comment type="caution">
    <text evidence="7">The sequence shown here is derived from an EMBL/GenBank/DDBJ whole genome shotgun (WGS) entry which is preliminary data.</text>
</comment>
<keyword evidence="8" id="KW-1185">Reference proteome</keyword>